<feature type="compositionally biased region" description="Polar residues" evidence="2">
    <location>
        <begin position="171"/>
        <end position="185"/>
    </location>
</feature>
<reference evidence="4 5" key="1">
    <citation type="journal article" date="2016" name="Sci. Rep.">
        <title>Draft genome sequencing and secretome analysis of fungal phytopathogen Ascochyta rabiei provides insight into the necrotrophic effector repertoire.</title>
        <authorList>
            <person name="Verma S."/>
            <person name="Gazara R.K."/>
            <person name="Nizam S."/>
            <person name="Parween S."/>
            <person name="Chattopadhyay D."/>
            <person name="Verma P.K."/>
        </authorList>
    </citation>
    <scope>NUCLEOTIDE SEQUENCE [LARGE SCALE GENOMIC DNA]</scope>
    <source>
        <strain evidence="4 5">ArDII</strain>
    </source>
</reference>
<dbReference type="GO" id="GO:0016787">
    <property type="term" value="F:hydrolase activity"/>
    <property type="evidence" value="ECO:0007669"/>
    <property type="project" value="UniProtKB-KW"/>
</dbReference>
<evidence type="ECO:0000313" key="4">
    <source>
        <dbReference type="EMBL" id="KZM19472.1"/>
    </source>
</evidence>
<dbReference type="EMBL" id="JYNV01000291">
    <property type="protein sequence ID" value="KZM19472.1"/>
    <property type="molecule type" value="Genomic_DNA"/>
</dbReference>
<sequence>MELLDCPLCDFTVLPTDDYILQLHFEQVHTEGSPFIINDETEPLPPSVGSSSKSKHVQATTSSDEEETTVACPEPDCGELVLLDDFNDHLDLHAAETLSFDETTGKYHSYHSVNDMHKPPATQLSHRRSSKAAASDYLYDTESLDGSRKSDNHGKIRKKHRDRRNTDSSEKSTLARSIISFNPFTKSEKPAKPPNKSARLGKSELGPHAWEDRMPKWLHEQLAAGPKITVVNRIGRDGRLIKQERVQNETPGVITILAQLSALDRTVKQAYYCHPSTVHVGKTPKEGSFCGYRNIQMLISYIQGTKAQGHEEFPGRLPGILKLQELIERAWDMDINPIGRIQTGGIQDTRKYIGTPEAQALFLSTEINCAVEMFSDQDTPHGKVQAHDSLLLAVERYFTQAAVSDGSNVHKTLLPPIYLQRPGHSLTIVGFERRSESYCNLVVLDPVYATSPAMHKLIGRKNIKSSRPEVMHAYRRGPAHLKKFAAFEILRLVSPRLSPHLKLTETDSLQHRLYSPLGMYELPTSPYPHYFHVLRTDTQSSYISSTTVFSLFVYAFFRARTLGYDVYPEDHFLRNFPWQQYGGLWMINEARFARAEPINALTAQALRRITGVGASPHPSDSGSPTSYFTNSSFGHQPVTPADPQNDDWSQRPAIAAFDGSVSGLFSGLDYGNNQTVFNTGGLSSSLSQPGILRPNLTLLTDVGRRYPGFPSPLSPTLSAKELYPTPTWDAGNAATAHAQSPAICPTSPVSIDGSSMCGPSTRWISHSHEHFAEQIGLIDSVLARSSSRCRTRVPSRASSISSLSPAGPASPQRALSPRAGMLRNLATKQALRGMHNTALSPGTRRQSSFDAINMRRDSVHSHNGTPSTLCSQSVRSLSPRPMCGQTAPPILPSIQIANGTEFETGSPISPTGTMLSYTSNRAVDSGLLALPALSEPQVAEYRFWVPCGRRVCGFGCGGAHEGESAAAKKLFREEESVLEHPMAANEGHGHGGEEDSFEEIHAASFRKNEKYDKGATETTEATALEKRKRAEEWKRFLSWRERDVSVARV</sequence>
<feature type="compositionally biased region" description="Polar residues" evidence="2">
    <location>
        <begin position="861"/>
        <end position="876"/>
    </location>
</feature>
<feature type="compositionally biased region" description="Basic and acidic residues" evidence="2">
    <location>
        <begin position="145"/>
        <end position="154"/>
    </location>
</feature>
<feature type="compositionally biased region" description="Low complexity" evidence="2">
    <location>
        <begin position="794"/>
        <end position="811"/>
    </location>
</feature>
<feature type="compositionally biased region" description="Polar residues" evidence="2">
    <location>
        <begin position="618"/>
        <end position="634"/>
    </location>
</feature>
<gene>
    <name evidence="4" type="ORF">ST47_g9390</name>
</gene>
<evidence type="ECO:0000256" key="1">
    <source>
        <dbReference type="ARBA" id="ARBA00022801"/>
    </source>
</evidence>
<feature type="region of interest" description="Disordered" evidence="2">
    <location>
        <begin position="858"/>
        <end position="877"/>
    </location>
</feature>
<dbReference type="Proteomes" id="UP000076837">
    <property type="component" value="Unassembled WGS sequence"/>
</dbReference>
<feature type="domain" description="UFSP1/2/DUB catalytic" evidence="3">
    <location>
        <begin position="268"/>
        <end position="490"/>
    </location>
</feature>
<feature type="region of interest" description="Disordered" evidence="2">
    <location>
        <begin position="1008"/>
        <end position="1029"/>
    </location>
</feature>
<feature type="region of interest" description="Disordered" evidence="2">
    <location>
        <begin position="793"/>
        <end position="815"/>
    </location>
</feature>
<feature type="compositionally biased region" description="Polar residues" evidence="2">
    <location>
        <begin position="48"/>
        <end position="62"/>
    </location>
</feature>
<evidence type="ECO:0000259" key="3">
    <source>
        <dbReference type="Pfam" id="PF07910"/>
    </source>
</evidence>
<keyword evidence="5" id="KW-1185">Reference proteome</keyword>
<feature type="region of interest" description="Disordered" evidence="2">
    <location>
        <begin position="36"/>
        <end position="72"/>
    </location>
</feature>
<dbReference type="InterPro" id="IPR012462">
    <property type="entry name" value="UFSP1/2_DUB_cat"/>
</dbReference>
<protein>
    <recommendedName>
        <fullName evidence="3">UFSP1/2/DUB catalytic domain-containing protein</fullName>
    </recommendedName>
</protein>
<name>A0A162XCR7_DIDRA</name>
<dbReference type="Gene3D" id="3.90.70.130">
    <property type="match status" value="1"/>
</dbReference>
<dbReference type="STRING" id="5454.A0A162XCR7"/>
<feature type="region of interest" description="Disordered" evidence="2">
    <location>
        <begin position="111"/>
        <end position="206"/>
    </location>
</feature>
<accession>A0A162XCR7</accession>
<proteinExistence type="predicted"/>
<comment type="caution">
    <text evidence="4">The sequence shown here is derived from an EMBL/GenBank/DDBJ whole genome shotgun (WGS) entry which is preliminary data.</text>
</comment>
<evidence type="ECO:0000256" key="2">
    <source>
        <dbReference type="SAM" id="MobiDB-lite"/>
    </source>
</evidence>
<dbReference type="Pfam" id="PF07910">
    <property type="entry name" value="Peptidase_C78"/>
    <property type="match status" value="1"/>
</dbReference>
<feature type="region of interest" description="Disordered" evidence="2">
    <location>
        <begin position="612"/>
        <end position="646"/>
    </location>
</feature>
<keyword evidence="1" id="KW-0378">Hydrolase</keyword>
<dbReference type="AlphaFoldDB" id="A0A162XCR7"/>
<evidence type="ECO:0000313" key="5">
    <source>
        <dbReference type="Proteomes" id="UP000076837"/>
    </source>
</evidence>
<organism evidence="4 5">
    <name type="scientific">Didymella rabiei</name>
    <name type="common">Chickpea ascochyta blight fungus</name>
    <name type="synonym">Mycosphaerella rabiei</name>
    <dbReference type="NCBI Taxonomy" id="5454"/>
    <lineage>
        <taxon>Eukaryota</taxon>
        <taxon>Fungi</taxon>
        <taxon>Dikarya</taxon>
        <taxon>Ascomycota</taxon>
        <taxon>Pezizomycotina</taxon>
        <taxon>Dothideomycetes</taxon>
        <taxon>Pleosporomycetidae</taxon>
        <taxon>Pleosporales</taxon>
        <taxon>Pleosporineae</taxon>
        <taxon>Didymellaceae</taxon>
        <taxon>Ascochyta</taxon>
    </lineage>
</organism>